<dbReference type="Proteomes" id="UP000612899">
    <property type="component" value="Unassembled WGS sequence"/>
</dbReference>
<evidence type="ECO:0000313" key="3">
    <source>
        <dbReference type="Proteomes" id="UP000612899"/>
    </source>
</evidence>
<accession>A0A8J3QKT7</accession>
<reference evidence="2" key="1">
    <citation type="submission" date="2021-01" db="EMBL/GenBank/DDBJ databases">
        <title>Whole genome shotgun sequence of Rhizocola hellebori NBRC 109834.</title>
        <authorList>
            <person name="Komaki H."/>
            <person name="Tamura T."/>
        </authorList>
    </citation>
    <scope>NUCLEOTIDE SEQUENCE</scope>
    <source>
        <strain evidence="2">NBRC 109834</strain>
    </source>
</reference>
<proteinExistence type="predicted"/>
<feature type="region of interest" description="Disordered" evidence="1">
    <location>
        <begin position="233"/>
        <end position="257"/>
    </location>
</feature>
<gene>
    <name evidence="2" type="ORF">Rhe02_96220</name>
</gene>
<dbReference type="InterPro" id="IPR027417">
    <property type="entry name" value="P-loop_NTPase"/>
</dbReference>
<dbReference type="EMBL" id="BONY01000142">
    <property type="protein sequence ID" value="GIH11555.1"/>
    <property type="molecule type" value="Genomic_DNA"/>
</dbReference>
<dbReference type="InterPro" id="IPR005662">
    <property type="entry name" value="GTPase_Era-like"/>
</dbReference>
<dbReference type="GO" id="GO:0005525">
    <property type="term" value="F:GTP binding"/>
    <property type="evidence" value="ECO:0007669"/>
    <property type="project" value="InterPro"/>
</dbReference>
<dbReference type="GO" id="GO:0000028">
    <property type="term" value="P:ribosomal small subunit assembly"/>
    <property type="evidence" value="ECO:0007669"/>
    <property type="project" value="TreeGrafter"/>
</dbReference>
<protein>
    <recommendedName>
        <fullName evidence="4">G domain-containing protein</fullName>
    </recommendedName>
</protein>
<dbReference type="GO" id="GO:0019843">
    <property type="term" value="F:rRNA binding"/>
    <property type="evidence" value="ECO:0007669"/>
    <property type="project" value="TreeGrafter"/>
</dbReference>
<dbReference type="PANTHER" id="PTHR42698">
    <property type="entry name" value="GTPASE ERA"/>
    <property type="match status" value="1"/>
</dbReference>
<sequence>MSDSAPEAKLDNLQRFIDLVTGHLDDQPQLAQARAVADRSADRLRFPQQFTTIALAGTTGSGKSSMFNAFTTIDRSPAGILRPTTSEPYACVWGNLYLADELLDWLGVSPRRRFTRESPLDANDELSLRGMILLDLPDVDSVEPKHRVQVDRLLHLVDVVVWICDPQKYADQLVHEGYLRQLAAHRSGLIVALNQTDKLLPAHLPKVGADLRQLLDEGGLKGVPLVATSATKTVPEMPPSKRGPVKPKPGPFSMEKSPNGYVGVATLRALLEPIIQGQRAGADTVERDVTTALTEMSALVSGPATQPPAGPLIEALARNDIDAGIRNYAAAAAKGLPTPWADAILRAASARREELSSALDKAKDVARAGRPRRAWLPGGRKRADARQDALLHHEIDKVALRYIVEPVRRTLATYERARAAMSLTALWAGAPGGPRLAQTQSQDLSTDGT</sequence>
<dbReference type="RefSeq" id="WP_203915274.1">
    <property type="nucleotide sequence ID" value="NZ_BONY01000142.1"/>
</dbReference>
<dbReference type="GO" id="GO:0043024">
    <property type="term" value="F:ribosomal small subunit binding"/>
    <property type="evidence" value="ECO:0007669"/>
    <property type="project" value="TreeGrafter"/>
</dbReference>
<evidence type="ECO:0008006" key="4">
    <source>
        <dbReference type="Google" id="ProtNLM"/>
    </source>
</evidence>
<dbReference type="PANTHER" id="PTHR42698:SF1">
    <property type="entry name" value="GTPASE ERA, MITOCHONDRIAL"/>
    <property type="match status" value="1"/>
</dbReference>
<dbReference type="SUPFAM" id="SSF52540">
    <property type="entry name" value="P-loop containing nucleoside triphosphate hydrolases"/>
    <property type="match status" value="1"/>
</dbReference>
<dbReference type="AlphaFoldDB" id="A0A8J3QKT7"/>
<dbReference type="Gene3D" id="3.40.50.300">
    <property type="entry name" value="P-loop containing nucleotide triphosphate hydrolases"/>
    <property type="match status" value="1"/>
</dbReference>
<name>A0A8J3QKT7_9ACTN</name>
<keyword evidence="3" id="KW-1185">Reference proteome</keyword>
<evidence type="ECO:0000256" key="1">
    <source>
        <dbReference type="SAM" id="MobiDB-lite"/>
    </source>
</evidence>
<evidence type="ECO:0000313" key="2">
    <source>
        <dbReference type="EMBL" id="GIH11555.1"/>
    </source>
</evidence>
<organism evidence="2 3">
    <name type="scientific">Rhizocola hellebori</name>
    <dbReference type="NCBI Taxonomy" id="1392758"/>
    <lineage>
        <taxon>Bacteria</taxon>
        <taxon>Bacillati</taxon>
        <taxon>Actinomycetota</taxon>
        <taxon>Actinomycetes</taxon>
        <taxon>Micromonosporales</taxon>
        <taxon>Micromonosporaceae</taxon>
        <taxon>Rhizocola</taxon>
    </lineage>
</organism>
<dbReference type="GO" id="GO:0005829">
    <property type="term" value="C:cytosol"/>
    <property type="evidence" value="ECO:0007669"/>
    <property type="project" value="TreeGrafter"/>
</dbReference>
<comment type="caution">
    <text evidence="2">The sequence shown here is derived from an EMBL/GenBank/DDBJ whole genome shotgun (WGS) entry which is preliminary data.</text>
</comment>